<dbReference type="AlphaFoldDB" id="A0A1G6CQ26"/>
<evidence type="ECO:0000313" key="2">
    <source>
        <dbReference type="Proteomes" id="UP000199626"/>
    </source>
</evidence>
<sequence>MLPPTEQGFTGHRQMDALGIVHMKGRIYDPTLGRFLQADPFVQEPKNSQNYNRYSYVLNNPLRYADPSGYNFLEQIAKPFKKLGRSILKALGPKVSGWLVSIGSAWCGPYYAACVAVGNYEIARSQGASSTGAMRGAFAAGAMASVGQQANVQWGYGSWQSVATQATAGGVIADLNGGKFGHRFWAAGFNAIQQGPSSGASYG</sequence>
<dbReference type="PANTHER" id="PTHR32305:SF17">
    <property type="entry name" value="TRNA NUCLEASE WAPA"/>
    <property type="match status" value="1"/>
</dbReference>
<dbReference type="InterPro" id="IPR022385">
    <property type="entry name" value="Rhs_assc_core"/>
</dbReference>
<dbReference type="Proteomes" id="UP000199626">
    <property type="component" value="Unassembled WGS sequence"/>
</dbReference>
<dbReference type="PANTHER" id="PTHR32305">
    <property type="match status" value="1"/>
</dbReference>
<dbReference type="NCBIfam" id="TIGR03696">
    <property type="entry name" value="Rhs_assc_core"/>
    <property type="match status" value="1"/>
</dbReference>
<dbReference type="STRING" id="1159017.SAMN02927930_01355"/>
<reference evidence="2" key="1">
    <citation type="submission" date="2016-10" db="EMBL/GenBank/DDBJ databases">
        <authorList>
            <person name="Varghese N."/>
            <person name="Submissions S."/>
        </authorList>
    </citation>
    <scope>NUCLEOTIDE SEQUENCE [LARGE SCALE GENOMIC DNA]</scope>
    <source>
        <strain evidence="2">CGMCC 1.10824</strain>
    </source>
</reference>
<keyword evidence="2" id="KW-1185">Reference proteome</keyword>
<proteinExistence type="predicted"/>
<dbReference type="Gene3D" id="2.180.10.10">
    <property type="entry name" value="RHS repeat-associated core"/>
    <property type="match status" value="1"/>
</dbReference>
<dbReference type="InterPro" id="IPR050708">
    <property type="entry name" value="T6SS_VgrG/RHS"/>
</dbReference>
<protein>
    <submittedName>
        <fullName evidence="1">RHS repeat-associated core domain-containing protein</fullName>
    </submittedName>
</protein>
<organism evidence="1 2">
    <name type="scientific">Pseudidiomarina indica</name>
    <dbReference type="NCBI Taxonomy" id="1159017"/>
    <lineage>
        <taxon>Bacteria</taxon>
        <taxon>Pseudomonadati</taxon>
        <taxon>Pseudomonadota</taxon>
        <taxon>Gammaproteobacteria</taxon>
        <taxon>Alteromonadales</taxon>
        <taxon>Idiomarinaceae</taxon>
        <taxon>Pseudidiomarina</taxon>
    </lineage>
</organism>
<gene>
    <name evidence="1" type="ORF">SAMN02927930_01355</name>
</gene>
<accession>A0A1G6CQ26</accession>
<dbReference type="EMBL" id="FMXN01000006">
    <property type="protein sequence ID" value="SDB34997.1"/>
    <property type="molecule type" value="Genomic_DNA"/>
</dbReference>
<name>A0A1G6CQ26_9GAMM</name>
<evidence type="ECO:0000313" key="1">
    <source>
        <dbReference type="EMBL" id="SDB34997.1"/>
    </source>
</evidence>